<feature type="transmembrane region" description="Helical" evidence="1">
    <location>
        <begin position="253"/>
        <end position="272"/>
    </location>
</feature>
<reference evidence="2" key="1">
    <citation type="submission" date="2023-01" db="EMBL/GenBank/DDBJ databases">
        <title>Human gut microbiome strain richness.</title>
        <authorList>
            <person name="Chen-Liaw A."/>
        </authorList>
    </citation>
    <scope>NUCLEOTIDE SEQUENCE</scope>
    <source>
        <strain evidence="2">1001217st2_G6_1001217B_191108</strain>
    </source>
</reference>
<protein>
    <submittedName>
        <fullName evidence="2">Uncharacterized protein</fullName>
    </submittedName>
</protein>
<keyword evidence="1" id="KW-1133">Transmembrane helix</keyword>
<feature type="transmembrane region" description="Helical" evidence="1">
    <location>
        <begin position="279"/>
        <end position="296"/>
    </location>
</feature>
<sequence>MICGLDFSNNGFDWIWNWFVYIELFLVLFIVFRLLKIVFKAFTNDEYMSKLDPGKMIVKMAVTVVIMSAVPFAMKQTTGLVNELVNNVEYFTDDTKMYDSKKLSTLLVDSSSIDLNSTYMYDKTKTMKDYLTSQMEEFSNMFIMSKDTFKSAVKSWSADKVTETVPSIKNVSGADLSASQINKVYSAYVKKMNEAIESSFYKSYWFSGDINDIDINAGEEEGNILEKIADTVTFGLAGAVDKVYYMYPSWSSLFFGLATVIAVAIVFIPILLMMAERQISLILKVFLAPYAISSLLDPESNTYSVWCKYIIADLVSNWFQLYTMMFLFGFIGGSTLDGILKSTTVVGTVAKVFMILGGLIAVYKSPSGVAAIIGGSEMSAASTLQQMQSMMAFGAGATAVTAGAGILAAGGALGLASKGLSAAGKIANKAGAGQGVGFKNMASNAFGKGKGNPDAGGADGFGGSHDSSINDLMPNTDQQNYASSLGIDGAGMTRGEMGEAVSQAGGSLGAFEAMGMNDTAPTGSQLDYASSFGINGAGMTTQELSSAVSDAGGSSAVFSMLSGSGDKGVPPTSSQISYANSLGIENANTMSRSQLGSAVVKAGGDAVRFNRAGGMSGVDAVAVNRASMMNTKNVDKRNRQNPGVGNFFNSKAAAFQSTGKATVGYTMRRRGRW</sequence>
<dbReference type="RefSeq" id="WP_195991727.1">
    <property type="nucleotide sequence ID" value="NZ_JADPBJ010000005.1"/>
</dbReference>
<dbReference type="AlphaFoldDB" id="A0AB35IQA1"/>
<gene>
    <name evidence="2" type="ORF">PM738_13000</name>
</gene>
<organism evidence="2 3">
    <name type="scientific">Thomasclavelia ramosa</name>
    <dbReference type="NCBI Taxonomy" id="1547"/>
    <lineage>
        <taxon>Bacteria</taxon>
        <taxon>Bacillati</taxon>
        <taxon>Bacillota</taxon>
        <taxon>Erysipelotrichia</taxon>
        <taxon>Erysipelotrichales</taxon>
        <taxon>Coprobacillaceae</taxon>
        <taxon>Thomasclavelia</taxon>
    </lineage>
</organism>
<evidence type="ECO:0000313" key="3">
    <source>
        <dbReference type="Proteomes" id="UP001211987"/>
    </source>
</evidence>
<dbReference type="EMBL" id="JAQLKE010000023">
    <property type="protein sequence ID" value="MDB7084724.1"/>
    <property type="molecule type" value="Genomic_DNA"/>
</dbReference>
<keyword evidence="1" id="KW-0472">Membrane</keyword>
<keyword evidence="1" id="KW-0812">Transmembrane</keyword>
<accession>A0AB35IQA1</accession>
<feature type="transmembrane region" description="Helical" evidence="1">
    <location>
        <begin position="56"/>
        <end position="74"/>
    </location>
</feature>
<dbReference type="Proteomes" id="UP001211987">
    <property type="component" value="Unassembled WGS sequence"/>
</dbReference>
<feature type="transmembrane region" description="Helical" evidence="1">
    <location>
        <begin position="319"/>
        <end position="340"/>
    </location>
</feature>
<evidence type="ECO:0000313" key="2">
    <source>
        <dbReference type="EMBL" id="MDB7084724.1"/>
    </source>
</evidence>
<feature type="transmembrane region" description="Helical" evidence="1">
    <location>
        <begin position="393"/>
        <end position="416"/>
    </location>
</feature>
<evidence type="ECO:0000256" key="1">
    <source>
        <dbReference type="SAM" id="Phobius"/>
    </source>
</evidence>
<name>A0AB35IQA1_9FIRM</name>
<feature type="transmembrane region" description="Helical" evidence="1">
    <location>
        <begin position="15"/>
        <end position="35"/>
    </location>
</feature>
<comment type="caution">
    <text evidence="2">The sequence shown here is derived from an EMBL/GenBank/DDBJ whole genome shotgun (WGS) entry which is preliminary data.</text>
</comment>
<proteinExistence type="predicted"/>
<feature type="transmembrane region" description="Helical" evidence="1">
    <location>
        <begin position="352"/>
        <end position="373"/>
    </location>
</feature>